<proteinExistence type="predicted"/>
<accession>A0ABZ3CE64</accession>
<dbReference type="RefSeq" id="WP_156956338.1">
    <property type="nucleotide sequence ID" value="NZ_CP128414.1"/>
</dbReference>
<dbReference type="Proteomes" id="UP001483898">
    <property type="component" value="Chromosome"/>
</dbReference>
<organism evidence="1 2">
    <name type="scientific">Candidatus Phytoplasma asteris</name>
    <dbReference type="NCBI Taxonomy" id="85620"/>
    <lineage>
        <taxon>Bacteria</taxon>
        <taxon>Bacillati</taxon>
        <taxon>Mycoplasmatota</taxon>
        <taxon>Mollicutes</taxon>
        <taxon>Acholeplasmatales</taxon>
        <taxon>Acholeplasmataceae</taxon>
        <taxon>Candidatus Phytoplasma</taxon>
        <taxon>16SrI (Aster yellows group)</taxon>
    </lineage>
</organism>
<sequence>MKRSNRTIETLVNDACINMCRNKHTQIEVQDLKEVCLSVLGFIPQ</sequence>
<dbReference type="EMBL" id="CP128414">
    <property type="protein sequence ID" value="WZX02696.1"/>
    <property type="molecule type" value="Genomic_DNA"/>
</dbReference>
<gene>
    <name evidence="1" type="ORF">QN326_07560</name>
</gene>
<keyword evidence="2" id="KW-1185">Reference proteome</keyword>
<protein>
    <submittedName>
        <fullName evidence="1">Uncharacterized protein</fullName>
    </submittedName>
</protein>
<evidence type="ECO:0000313" key="2">
    <source>
        <dbReference type="Proteomes" id="UP001483898"/>
    </source>
</evidence>
<name>A0ABZ3CE64_9MOLU</name>
<evidence type="ECO:0000313" key="1">
    <source>
        <dbReference type="EMBL" id="WZX02696.1"/>
    </source>
</evidence>
<reference evidence="1" key="1">
    <citation type="submission" date="2023-06" db="EMBL/GenBank/DDBJ databases">
        <title>Complete Genome of Candidatus Phytoplasma asteris M8.</title>
        <authorList>
            <person name="Toth R."/>
            <person name="Ilic A.-M."/>
            <person name="Huettel B."/>
            <person name="Duduk B."/>
            <person name="Kube M."/>
        </authorList>
    </citation>
    <scope>NUCLEOTIDE SEQUENCE [LARGE SCALE GENOMIC DNA]</scope>
    <source>
        <strain evidence="1">M8</strain>
    </source>
</reference>